<proteinExistence type="predicted"/>
<dbReference type="GO" id="GO:0005634">
    <property type="term" value="C:nucleus"/>
    <property type="evidence" value="ECO:0007669"/>
    <property type="project" value="InterPro"/>
</dbReference>
<feature type="compositionally biased region" description="Acidic residues" evidence="1">
    <location>
        <begin position="264"/>
        <end position="280"/>
    </location>
</feature>
<feature type="compositionally biased region" description="Basic and acidic residues" evidence="1">
    <location>
        <begin position="1"/>
        <end position="10"/>
    </location>
</feature>
<feature type="compositionally biased region" description="Polar residues" evidence="1">
    <location>
        <begin position="23"/>
        <end position="47"/>
    </location>
</feature>
<feature type="compositionally biased region" description="Basic and acidic residues" evidence="1">
    <location>
        <begin position="163"/>
        <end position="174"/>
    </location>
</feature>
<protein>
    <submittedName>
        <fullName evidence="2">Transcription initiation factor TFIID 23 subunit</fullName>
    </submittedName>
</protein>
<dbReference type="Pfam" id="PF03540">
    <property type="entry name" value="TAF10"/>
    <property type="match status" value="1"/>
</dbReference>
<comment type="caution">
    <text evidence="2">The sequence shown here is derived from an EMBL/GenBank/DDBJ whole genome shotgun (WGS) entry which is preliminary data.</text>
</comment>
<feature type="region of interest" description="Disordered" evidence="1">
    <location>
        <begin position="1"/>
        <end position="47"/>
    </location>
</feature>
<feature type="compositionally biased region" description="Polar residues" evidence="1">
    <location>
        <begin position="359"/>
        <end position="369"/>
    </location>
</feature>
<feature type="compositionally biased region" description="Low complexity" evidence="1">
    <location>
        <begin position="207"/>
        <end position="237"/>
    </location>
</feature>
<evidence type="ECO:0000256" key="1">
    <source>
        <dbReference type="SAM" id="MobiDB-lite"/>
    </source>
</evidence>
<reference evidence="2" key="2">
    <citation type="submission" date="2021-04" db="EMBL/GenBank/DDBJ databases">
        <authorList>
            <person name="Podell S."/>
        </authorList>
    </citation>
    <scope>NUCLEOTIDE SEQUENCE</scope>
    <source>
        <strain evidence="2">Hildebrandi</strain>
    </source>
</reference>
<dbReference type="InterPro" id="IPR003923">
    <property type="entry name" value="TAF10"/>
</dbReference>
<keyword evidence="3" id="KW-1185">Reference proteome</keyword>
<evidence type="ECO:0000313" key="2">
    <source>
        <dbReference type="EMBL" id="KAG7357495.1"/>
    </source>
</evidence>
<dbReference type="EMBL" id="JAGRRH010000015">
    <property type="protein sequence ID" value="KAG7357495.1"/>
    <property type="molecule type" value="Genomic_DNA"/>
</dbReference>
<feature type="region of interest" description="Disordered" evidence="1">
    <location>
        <begin position="328"/>
        <end position="404"/>
    </location>
</feature>
<dbReference type="AlphaFoldDB" id="A0A9K3L9N1"/>
<evidence type="ECO:0000313" key="3">
    <source>
        <dbReference type="Proteomes" id="UP000693970"/>
    </source>
</evidence>
<dbReference type="OrthoDB" id="48515at2759"/>
<dbReference type="GO" id="GO:0006352">
    <property type="term" value="P:DNA-templated transcription initiation"/>
    <property type="evidence" value="ECO:0007669"/>
    <property type="project" value="InterPro"/>
</dbReference>
<dbReference type="Proteomes" id="UP000693970">
    <property type="component" value="Unassembled WGS sequence"/>
</dbReference>
<gene>
    <name evidence="2" type="ORF">IV203_002183</name>
</gene>
<reference evidence="2" key="1">
    <citation type="journal article" date="2021" name="Sci. Rep.">
        <title>Diploid genomic architecture of Nitzschia inconspicua, an elite biomass production diatom.</title>
        <authorList>
            <person name="Oliver A."/>
            <person name="Podell S."/>
            <person name="Pinowska A."/>
            <person name="Traller J.C."/>
            <person name="Smith S.R."/>
            <person name="McClure R."/>
            <person name="Beliaev A."/>
            <person name="Bohutskyi P."/>
            <person name="Hill E.A."/>
            <person name="Rabines A."/>
            <person name="Zheng H."/>
            <person name="Allen L.Z."/>
            <person name="Kuo A."/>
            <person name="Grigoriev I.V."/>
            <person name="Allen A.E."/>
            <person name="Hazlebeck D."/>
            <person name="Allen E.E."/>
        </authorList>
    </citation>
    <scope>NUCLEOTIDE SEQUENCE</scope>
    <source>
        <strain evidence="2">Hildebrandi</strain>
    </source>
</reference>
<sequence>MSERMIELQRAKLGLPPAGQPASLPNISTSPKSSPNNPASTKKQTPAQAAVAAMYAEDSLMERFINRLQKRDDSNPAFLTGGDNIANTGESHGPTVPTALSRRMLQRQGVGYLDNTVAAVVSASADRFLATVLQQAVACRDQRLKGAAMAREAAKHRKRHIQHYKEDTDDRKRRKEMIESAREKVATTTINKAEALKKGGAAKAAVADQASAEGKTTATTTTTSSSSAAATASNSGSSKKKAKKPEEGPVNGTKLDPAIRKLADEEEEDYDSIDEEEEYYQELVGDDATGGHGLAGDNGDEDDEEDEDDTLILRDIVRPLEAWNFHLTGKEDLESHDEGDDDEDADDRNADVDDDEGSTTEVPTGQTPENGKDDDSTAVVNGTDGNKSDGDDNDTDGIKKSASS</sequence>
<feature type="region of interest" description="Disordered" evidence="1">
    <location>
        <begin position="207"/>
        <end position="313"/>
    </location>
</feature>
<feature type="compositionally biased region" description="Acidic residues" evidence="1">
    <location>
        <begin position="298"/>
        <end position="310"/>
    </location>
</feature>
<name>A0A9K3L9N1_9STRA</name>
<feature type="region of interest" description="Disordered" evidence="1">
    <location>
        <begin position="155"/>
        <end position="174"/>
    </location>
</feature>
<organism evidence="2 3">
    <name type="scientific">Nitzschia inconspicua</name>
    <dbReference type="NCBI Taxonomy" id="303405"/>
    <lineage>
        <taxon>Eukaryota</taxon>
        <taxon>Sar</taxon>
        <taxon>Stramenopiles</taxon>
        <taxon>Ochrophyta</taxon>
        <taxon>Bacillariophyta</taxon>
        <taxon>Bacillariophyceae</taxon>
        <taxon>Bacillariophycidae</taxon>
        <taxon>Bacillariales</taxon>
        <taxon>Bacillariaceae</taxon>
        <taxon>Nitzschia</taxon>
    </lineage>
</organism>
<accession>A0A9K3L9N1</accession>
<feature type="compositionally biased region" description="Acidic residues" evidence="1">
    <location>
        <begin position="334"/>
        <end position="358"/>
    </location>
</feature>